<sequence>MRDEDESAAGAALLAWYDRAARVMPWRVGPAERAAGARADPYRVWLSEVMLQQTTVAAVRDYFRRVTERWPRVEDLAGAEDADVMAEWAGLGYYARARNLLKCARAVVQDHGGHFPDTAEGLRALPGIGPYTAAAIAAIAHDEPATVVDGNVERVVARLWAVETPLPVAKPELTALAARLTPRTRPGDHAQAMMDLGATICTPRKPVCALCPLRGFCAAAAQGVAETLPRKAPKPEKPTRAGFAYVALDPSGGVLLERRPDKGLLGGTLGFPGSDWVETPNHNPPLAAEWSEAPAEVRHTFTHFHLRLRVMVARAEGDGFTPRAAFRPADLPTLMRKVWDAAQSAMTP</sequence>
<dbReference type="SUPFAM" id="SSF55811">
    <property type="entry name" value="Nudix"/>
    <property type="match status" value="1"/>
</dbReference>
<dbReference type="Gene3D" id="1.10.340.30">
    <property type="entry name" value="Hypothetical protein, domain 2"/>
    <property type="match status" value="1"/>
</dbReference>
<evidence type="ECO:0000256" key="11">
    <source>
        <dbReference type="ARBA" id="ARBA00023014"/>
    </source>
</evidence>
<keyword evidence="9" id="KW-0378">Hydrolase</keyword>
<comment type="function">
    <text evidence="2">Adenine glycosylase active on G-A mispairs. MutY also corrects error-prone DNA synthesis past GO lesions which are due to the oxidatively damaged form of guanine: 7,8-dihydro-8-oxoguanine (8-oxo-dGTP).</text>
</comment>
<organism evidence="16 17">
    <name type="scientific">Sedimentimonas flavescens</name>
    <dbReference type="NCBI Taxonomy" id="2851012"/>
    <lineage>
        <taxon>Bacteria</taxon>
        <taxon>Pseudomonadati</taxon>
        <taxon>Pseudomonadota</taxon>
        <taxon>Alphaproteobacteria</taxon>
        <taxon>Rhodobacterales</taxon>
        <taxon>Rhodobacter group</taxon>
        <taxon>Sedimentimonas</taxon>
    </lineage>
</organism>
<comment type="similarity">
    <text evidence="3 14">Belongs to the Nth/MutY family.</text>
</comment>
<dbReference type="Pfam" id="PF00633">
    <property type="entry name" value="HHH"/>
    <property type="match status" value="1"/>
</dbReference>
<keyword evidence="7" id="KW-0479">Metal-binding</keyword>
<dbReference type="NCBIfam" id="TIGR01084">
    <property type="entry name" value="mutY"/>
    <property type="match status" value="1"/>
</dbReference>
<dbReference type="PANTHER" id="PTHR42944">
    <property type="entry name" value="ADENINE DNA GLYCOSYLASE"/>
    <property type="match status" value="1"/>
</dbReference>
<evidence type="ECO:0000313" key="16">
    <source>
        <dbReference type="EMBL" id="MCV2879144.1"/>
    </source>
</evidence>
<keyword evidence="12" id="KW-0234">DNA repair</keyword>
<dbReference type="PANTHER" id="PTHR42944:SF1">
    <property type="entry name" value="ADENINE DNA GLYCOSYLASE"/>
    <property type="match status" value="1"/>
</dbReference>
<evidence type="ECO:0000256" key="10">
    <source>
        <dbReference type="ARBA" id="ARBA00023004"/>
    </source>
</evidence>
<protein>
    <recommendedName>
        <fullName evidence="5 14">Adenine DNA glycosylase</fullName>
        <ecNumber evidence="4 14">3.2.2.31</ecNumber>
    </recommendedName>
</protein>
<name>A0ABT3A0A3_9RHOB</name>
<evidence type="ECO:0000256" key="1">
    <source>
        <dbReference type="ARBA" id="ARBA00000843"/>
    </source>
</evidence>
<dbReference type="Pfam" id="PF00730">
    <property type="entry name" value="HhH-GPD"/>
    <property type="match status" value="1"/>
</dbReference>
<dbReference type="EMBL" id="JAOWKW010000007">
    <property type="protein sequence ID" value="MCV2879144.1"/>
    <property type="molecule type" value="Genomic_DNA"/>
</dbReference>
<proteinExistence type="inferred from homology"/>
<dbReference type="InterPro" id="IPR015797">
    <property type="entry name" value="NUDIX_hydrolase-like_dom_sf"/>
</dbReference>
<dbReference type="InterPro" id="IPR004036">
    <property type="entry name" value="Endonuclease-III-like_CS2"/>
</dbReference>
<dbReference type="EC" id="3.2.2.31" evidence="4 14"/>
<evidence type="ECO:0000256" key="2">
    <source>
        <dbReference type="ARBA" id="ARBA00002933"/>
    </source>
</evidence>
<dbReference type="SMART" id="SM00525">
    <property type="entry name" value="FES"/>
    <property type="match status" value="1"/>
</dbReference>
<evidence type="ECO:0000256" key="9">
    <source>
        <dbReference type="ARBA" id="ARBA00022801"/>
    </source>
</evidence>
<dbReference type="PROSITE" id="PS01155">
    <property type="entry name" value="ENDONUCLEASE_III_2"/>
    <property type="match status" value="1"/>
</dbReference>
<dbReference type="CDD" id="cd00056">
    <property type="entry name" value="ENDO3c"/>
    <property type="match status" value="1"/>
</dbReference>
<comment type="cofactor">
    <cofactor evidence="14">
        <name>[4Fe-4S] cluster</name>
        <dbReference type="ChEBI" id="CHEBI:49883"/>
    </cofactor>
    <text evidence="14">Binds 1 [4Fe-4S] cluster.</text>
</comment>
<dbReference type="Proteomes" id="UP001526166">
    <property type="component" value="Unassembled WGS sequence"/>
</dbReference>
<dbReference type="SMART" id="SM00478">
    <property type="entry name" value="ENDO3c"/>
    <property type="match status" value="1"/>
</dbReference>
<dbReference type="InterPro" id="IPR000445">
    <property type="entry name" value="HhH_motif"/>
</dbReference>
<evidence type="ECO:0000256" key="5">
    <source>
        <dbReference type="ARBA" id="ARBA00022023"/>
    </source>
</evidence>
<keyword evidence="8 14" id="KW-0227">DNA damage</keyword>
<evidence type="ECO:0000313" key="17">
    <source>
        <dbReference type="Proteomes" id="UP001526166"/>
    </source>
</evidence>
<dbReference type="InterPro" id="IPR005760">
    <property type="entry name" value="A/G_AdeGlyc_MutY"/>
</dbReference>
<reference evidence="16 17" key="1">
    <citation type="submission" date="2022-10" db="EMBL/GenBank/DDBJ databases">
        <title>Sinirhodobacter sp. nov., isolated from ocean surface sediments.</title>
        <authorList>
            <person name="He W."/>
            <person name="Wang L."/>
            <person name="Zhang D.-F."/>
        </authorList>
    </citation>
    <scope>NUCLEOTIDE SEQUENCE [LARGE SCALE GENOMIC DNA]</scope>
    <source>
        <strain evidence="16 17">WL0115</strain>
    </source>
</reference>
<dbReference type="Gene3D" id="1.10.1670.10">
    <property type="entry name" value="Helix-hairpin-Helix base-excision DNA repair enzymes (C-terminal)"/>
    <property type="match status" value="1"/>
</dbReference>
<comment type="caution">
    <text evidence="16">The sequence shown here is derived from an EMBL/GenBank/DDBJ whole genome shotgun (WGS) entry which is preliminary data.</text>
</comment>
<keyword evidence="13 14" id="KW-0326">Glycosidase</keyword>
<dbReference type="InterPro" id="IPR011257">
    <property type="entry name" value="DNA_glycosylase"/>
</dbReference>
<evidence type="ECO:0000259" key="15">
    <source>
        <dbReference type="SMART" id="SM00478"/>
    </source>
</evidence>
<dbReference type="InterPro" id="IPR023170">
    <property type="entry name" value="HhH_base_excis_C"/>
</dbReference>
<dbReference type="CDD" id="cd03431">
    <property type="entry name" value="NUDIX_DNA_Glycosylase_C-MutY"/>
    <property type="match status" value="1"/>
</dbReference>
<evidence type="ECO:0000256" key="12">
    <source>
        <dbReference type="ARBA" id="ARBA00023204"/>
    </source>
</evidence>
<comment type="catalytic activity">
    <reaction evidence="1 14">
        <text>Hydrolyzes free adenine bases from 7,8-dihydro-8-oxoguanine:adenine mismatched double-stranded DNA, leaving an apurinic site.</text>
        <dbReference type="EC" id="3.2.2.31"/>
    </reaction>
</comment>
<evidence type="ECO:0000256" key="14">
    <source>
        <dbReference type="RuleBase" id="RU365096"/>
    </source>
</evidence>
<evidence type="ECO:0000256" key="13">
    <source>
        <dbReference type="ARBA" id="ARBA00023295"/>
    </source>
</evidence>
<evidence type="ECO:0000256" key="6">
    <source>
        <dbReference type="ARBA" id="ARBA00022485"/>
    </source>
</evidence>
<keyword evidence="6" id="KW-0004">4Fe-4S</keyword>
<dbReference type="Gene3D" id="3.90.79.10">
    <property type="entry name" value="Nucleoside Triphosphate Pyrophosphohydrolase"/>
    <property type="match status" value="1"/>
</dbReference>
<dbReference type="SUPFAM" id="SSF48150">
    <property type="entry name" value="DNA-glycosylase"/>
    <property type="match status" value="1"/>
</dbReference>
<keyword evidence="10 14" id="KW-0408">Iron</keyword>
<dbReference type="InterPro" id="IPR003265">
    <property type="entry name" value="HhH-GPD_domain"/>
</dbReference>
<dbReference type="InterPro" id="IPR029119">
    <property type="entry name" value="MutY_C"/>
</dbReference>
<evidence type="ECO:0000256" key="8">
    <source>
        <dbReference type="ARBA" id="ARBA00022763"/>
    </source>
</evidence>
<dbReference type="Pfam" id="PF10576">
    <property type="entry name" value="EndIII_4Fe-2S"/>
    <property type="match status" value="1"/>
</dbReference>
<dbReference type="InterPro" id="IPR044298">
    <property type="entry name" value="MIG/MutY"/>
</dbReference>
<evidence type="ECO:0000256" key="3">
    <source>
        <dbReference type="ARBA" id="ARBA00008343"/>
    </source>
</evidence>
<dbReference type="Pfam" id="PF14815">
    <property type="entry name" value="NUDIX_4"/>
    <property type="match status" value="1"/>
</dbReference>
<dbReference type="InterPro" id="IPR003651">
    <property type="entry name" value="Endonuclease3_FeS-loop_motif"/>
</dbReference>
<evidence type="ECO:0000256" key="4">
    <source>
        <dbReference type="ARBA" id="ARBA00012045"/>
    </source>
</evidence>
<keyword evidence="17" id="KW-1185">Reference proteome</keyword>
<dbReference type="RefSeq" id="WP_263847879.1">
    <property type="nucleotide sequence ID" value="NZ_JAOWKW010000007.1"/>
</dbReference>
<accession>A0ABT3A0A3</accession>
<feature type="domain" description="HhH-GPD" evidence="15">
    <location>
        <begin position="50"/>
        <end position="199"/>
    </location>
</feature>
<keyword evidence="11" id="KW-0411">Iron-sulfur</keyword>
<gene>
    <name evidence="16" type="primary">mutY</name>
    <name evidence="16" type="ORF">OE699_09780</name>
</gene>
<evidence type="ECO:0000256" key="7">
    <source>
        <dbReference type="ARBA" id="ARBA00022723"/>
    </source>
</evidence>